<evidence type="ECO:0000256" key="4">
    <source>
        <dbReference type="ARBA" id="ARBA00023002"/>
    </source>
</evidence>
<gene>
    <name evidence="6" type="ORF">LSAT_V11C900457420</name>
</gene>
<evidence type="ECO:0000313" key="7">
    <source>
        <dbReference type="Proteomes" id="UP000235145"/>
    </source>
</evidence>
<dbReference type="Proteomes" id="UP000235145">
    <property type="component" value="Unassembled WGS sequence"/>
</dbReference>
<dbReference type="PANTHER" id="PTHR10961">
    <property type="entry name" value="PEROXISOMAL SARCOSINE OXIDASE"/>
    <property type="match status" value="1"/>
</dbReference>
<sequence length="141" mass="15555">MLTNNSLNRCSASSPSYQYYATLSLTDPRKSTKSMLVKVNLPGQPYSPSLSTDSPSSYAQSPSIRDSTRRVYTRLTDSSLNSKDQDYTIDFLGGGFNEDVVVASGFSDHEFKMAHLVGRIFVDLATGGKATAEQLRRHQTF</sequence>
<comment type="caution">
    <text evidence="6">The sequence shown here is derived from an EMBL/GenBank/DDBJ whole genome shotgun (WGS) entry which is preliminary data.</text>
</comment>
<proteinExistence type="predicted"/>
<dbReference type="GO" id="GO:0050660">
    <property type="term" value="F:flavin adenine dinucleotide binding"/>
    <property type="evidence" value="ECO:0007669"/>
    <property type="project" value="InterPro"/>
</dbReference>
<organism evidence="6 7">
    <name type="scientific">Lactuca sativa</name>
    <name type="common">Garden lettuce</name>
    <dbReference type="NCBI Taxonomy" id="4236"/>
    <lineage>
        <taxon>Eukaryota</taxon>
        <taxon>Viridiplantae</taxon>
        <taxon>Streptophyta</taxon>
        <taxon>Embryophyta</taxon>
        <taxon>Tracheophyta</taxon>
        <taxon>Spermatophyta</taxon>
        <taxon>Magnoliopsida</taxon>
        <taxon>eudicotyledons</taxon>
        <taxon>Gunneridae</taxon>
        <taxon>Pentapetalae</taxon>
        <taxon>asterids</taxon>
        <taxon>campanulids</taxon>
        <taxon>Asterales</taxon>
        <taxon>Asteraceae</taxon>
        <taxon>Cichorioideae</taxon>
        <taxon>Cichorieae</taxon>
        <taxon>Lactucinae</taxon>
        <taxon>Lactuca</taxon>
    </lineage>
</organism>
<feature type="compositionally biased region" description="Low complexity" evidence="5">
    <location>
        <begin position="46"/>
        <end position="57"/>
    </location>
</feature>
<keyword evidence="3" id="KW-0274">FAD</keyword>
<comment type="cofactor">
    <cofactor evidence="1">
        <name>FAD</name>
        <dbReference type="ChEBI" id="CHEBI:57692"/>
    </cofactor>
</comment>
<evidence type="ECO:0000313" key="6">
    <source>
        <dbReference type="EMBL" id="KAJ0185803.1"/>
    </source>
</evidence>
<keyword evidence="2" id="KW-0285">Flavoprotein</keyword>
<evidence type="ECO:0000256" key="5">
    <source>
        <dbReference type="SAM" id="MobiDB-lite"/>
    </source>
</evidence>
<reference evidence="6 7" key="1">
    <citation type="journal article" date="2017" name="Nat. Commun.">
        <title>Genome assembly with in vitro proximity ligation data and whole-genome triplication in lettuce.</title>
        <authorList>
            <person name="Reyes-Chin-Wo S."/>
            <person name="Wang Z."/>
            <person name="Yang X."/>
            <person name="Kozik A."/>
            <person name="Arikit S."/>
            <person name="Song C."/>
            <person name="Xia L."/>
            <person name="Froenicke L."/>
            <person name="Lavelle D.O."/>
            <person name="Truco M.J."/>
            <person name="Xia R."/>
            <person name="Zhu S."/>
            <person name="Xu C."/>
            <person name="Xu H."/>
            <person name="Xu X."/>
            <person name="Cox K."/>
            <person name="Korf I."/>
            <person name="Meyers B.C."/>
            <person name="Michelmore R.W."/>
        </authorList>
    </citation>
    <scope>NUCLEOTIDE SEQUENCE [LARGE SCALE GENOMIC DNA]</scope>
    <source>
        <strain evidence="7">cv. Salinas</strain>
        <tissue evidence="6">Seedlings</tissue>
    </source>
</reference>
<protein>
    <submittedName>
        <fullName evidence="6">Uncharacterized protein</fullName>
    </submittedName>
</protein>
<evidence type="ECO:0000256" key="1">
    <source>
        <dbReference type="ARBA" id="ARBA00001974"/>
    </source>
</evidence>
<dbReference type="GO" id="GO:0016491">
    <property type="term" value="F:oxidoreductase activity"/>
    <property type="evidence" value="ECO:0007669"/>
    <property type="project" value="UniProtKB-KW"/>
</dbReference>
<dbReference type="InterPro" id="IPR036188">
    <property type="entry name" value="FAD/NAD-bd_sf"/>
</dbReference>
<dbReference type="PANTHER" id="PTHR10961:SF7">
    <property type="entry name" value="FAD DEPENDENT OXIDOREDUCTASE DOMAIN-CONTAINING PROTEIN"/>
    <property type="match status" value="1"/>
</dbReference>
<keyword evidence="4" id="KW-0560">Oxidoreductase</keyword>
<dbReference type="EMBL" id="NBSK02000009">
    <property type="protein sequence ID" value="KAJ0185803.1"/>
    <property type="molecule type" value="Genomic_DNA"/>
</dbReference>
<dbReference type="InterPro" id="IPR045170">
    <property type="entry name" value="MTOX"/>
</dbReference>
<keyword evidence="7" id="KW-1185">Reference proteome</keyword>
<name>A0A9R1UEQ8_LACSA</name>
<dbReference type="Gene3D" id="3.50.50.60">
    <property type="entry name" value="FAD/NAD(P)-binding domain"/>
    <property type="match status" value="1"/>
</dbReference>
<evidence type="ECO:0000256" key="3">
    <source>
        <dbReference type="ARBA" id="ARBA00022827"/>
    </source>
</evidence>
<dbReference type="AlphaFoldDB" id="A0A9R1UEQ8"/>
<accession>A0A9R1UEQ8</accession>
<evidence type="ECO:0000256" key="2">
    <source>
        <dbReference type="ARBA" id="ARBA00022630"/>
    </source>
</evidence>
<feature type="region of interest" description="Disordered" evidence="5">
    <location>
        <begin position="43"/>
        <end position="65"/>
    </location>
</feature>